<protein>
    <recommendedName>
        <fullName evidence="7">Flagellar protein FliT</fullName>
    </recommendedName>
</protein>
<reference evidence="8" key="1">
    <citation type="submission" date="2022-06" db="EMBL/GenBank/DDBJ databases">
        <title>Aquibacillus sp. a new bacterium isolated from soil saline samples.</title>
        <authorList>
            <person name="Galisteo C."/>
            <person name="De La Haba R."/>
            <person name="Sanchez-Porro C."/>
            <person name="Ventosa A."/>
        </authorList>
    </citation>
    <scope>NUCLEOTIDE SEQUENCE</scope>
    <source>
        <strain evidence="8">3ASR75-11</strain>
    </source>
</reference>
<evidence type="ECO:0000256" key="7">
    <source>
        <dbReference type="ARBA" id="ARBA00093797"/>
    </source>
</evidence>
<name>A0A9X4AKG7_9BACI</name>
<comment type="similarity">
    <text evidence="6">Belongs to the bacillales FliT family.</text>
</comment>
<dbReference type="Proteomes" id="UP001145050">
    <property type="component" value="Unassembled WGS sequence"/>
</dbReference>
<dbReference type="AlphaFoldDB" id="A0A9X4AKG7"/>
<dbReference type="Pfam" id="PF05400">
    <property type="entry name" value="FliT"/>
    <property type="match status" value="1"/>
</dbReference>
<keyword evidence="9" id="KW-1185">Reference proteome</keyword>
<evidence type="ECO:0000256" key="5">
    <source>
        <dbReference type="ARBA" id="ARBA00093765"/>
    </source>
</evidence>
<evidence type="ECO:0000256" key="3">
    <source>
        <dbReference type="ARBA" id="ARBA00022795"/>
    </source>
</evidence>
<sequence>MNRLEAFSQTTKKLHELLQQQQNAEDRDEMIASINILIEKRAHLLTQIEPPFTEEEKKTGEELIPVNKEIQEMLSALFDQVKKDVKTVRQQKTTNTKYTNPYKNLSNYDGMFLDHKK</sequence>
<proteinExistence type="inferred from homology"/>
<keyword evidence="3" id="KW-1005">Bacterial flagellum biogenesis</keyword>
<gene>
    <name evidence="8" type="ORF">NC797_00940</name>
</gene>
<comment type="subcellular location">
    <subcellularLocation>
        <location evidence="1">Cytoplasm</location>
        <location evidence="1">Cytosol</location>
    </subcellularLocation>
</comment>
<evidence type="ECO:0000256" key="1">
    <source>
        <dbReference type="ARBA" id="ARBA00004514"/>
    </source>
</evidence>
<keyword evidence="2" id="KW-0963">Cytoplasm</keyword>
<comment type="function">
    <text evidence="5">May act as an export chaperone for the filament capping protein FliD.</text>
</comment>
<evidence type="ECO:0000313" key="8">
    <source>
        <dbReference type="EMBL" id="MDC3423071.1"/>
    </source>
</evidence>
<organism evidence="8 9">
    <name type="scientific">Terrihalobacillus insolitus</name>
    <dbReference type="NCBI Taxonomy" id="2950438"/>
    <lineage>
        <taxon>Bacteria</taxon>
        <taxon>Bacillati</taxon>
        <taxon>Bacillota</taxon>
        <taxon>Bacilli</taxon>
        <taxon>Bacillales</taxon>
        <taxon>Bacillaceae</taxon>
        <taxon>Terrihalobacillus</taxon>
    </lineage>
</organism>
<dbReference type="InterPro" id="IPR008622">
    <property type="entry name" value="FliT"/>
</dbReference>
<accession>A0A9X4AKG7</accession>
<evidence type="ECO:0000313" key="9">
    <source>
        <dbReference type="Proteomes" id="UP001145050"/>
    </source>
</evidence>
<dbReference type="EMBL" id="JAMQKB010000001">
    <property type="protein sequence ID" value="MDC3423071.1"/>
    <property type="molecule type" value="Genomic_DNA"/>
</dbReference>
<dbReference type="RefSeq" id="WP_272434720.1">
    <property type="nucleotide sequence ID" value="NZ_JAMQKB010000001.1"/>
</dbReference>
<evidence type="ECO:0000256" key="4">
    <source>
        <dbReference type="ARBA" id="ARBA00023186"/>
    </source>
</evidence>
<evidence type="ECO:0000256" key="6">
    <source>
        <dbReference type="ARBA" id="ARBA00093785"/>
    </source>
</evidence>
<evidence type="ECO:0000256" key="2">
    <source>
        <dbReference type="ARBA" id="ARBA00022490"/>
    </source>
</evidence>
<keyword evidence="4" id="KW-0143">Chaperone</keyword>
<comment type="caution">
    <text evidence="8">The sequence shown here is derived from an EMBL/GenBank/DDBJ whole genome shotgun (WGS) entry which is preliminary data.</text>
</comment>